<evidence type="ECO:0000313" key="2">
    <source>
        <dbReference type="EMBL" id="KAL1610515.1"/>
    </source>
</evidence>
<dbReference type="PANTHER" id="PTHR38111">
    <property type="entry name" value="ZN(2)-C6 FUNGAL-TYPE DOMAIN-CONTAINING PROTEIN-RELATED"/>
    <property type="match status" value="1"/>
</dbReference>
<dbReference type="PANTHER" id="PTHR38111:SF2">
    <property type="entry name" value="FINGER DOMAIN PROTEIN, PUTATIVE (AFU_ORTHOLOGUE AFUA_1G01560)-RELATED"/>
    <property type="match status" value="1"/>
</dbReference>
<feature type="region of interest" description="Disordered" evidence="1">
    <location>
        <begin position="131"/>
        <end position="197"/>
    </location>
</feature>
<feature type="region of interest" description="Disordered" evidence="1">
    <location>
        <begin position="541"/>
        <end position="561"/>
    </location>
</feature>
<name>A0ABR3S1I3_9PLEO</name>
<dbReference type="Proteomes" id="UP001521785">
    <property type="component" value="Unassembled WGS sequence"/>
</dbReference>
<dbReference type="InterPro" id="IPR053178">
    <property type="entry name" value="Osmoadaptation_assoc"/>
</dbReference>
<proteinExistence type="predicted"/>
<evidence type="ECO:0000256" key="1">
    <source>
        <dbReference type="SAM" id="MobiDB-lite"/>
    </source>
</evidence>
<feature type="region of interest" description="Disordered" evidence="1">
    <location>
        <begin position="29"/>
        <end position="101"/>
    </location>
</feature>
<gene>
    <name evidence="2" type="ORF">SLS60_002184</name>
</gene>
<evidence type="ECO:0000313" key="3">
    <source>
        <dbReference type="Proteomes" id="UP001521785"/>
    </source>
</evidence>
<feature type="compositionally biased region" description="Basic and acidic residues" evidence="1">
    <location>
        <begin position="68"/>
        <end position="98"/>
    </location>
</feature>
<comment type="caution">
    <text evidence="2">The sequence shown here is derived from an EMBL/GenBank/DDBJ whole genome shotgun (WGS) entry which is preliminary data.</text>
</comment>
<feature type="compositionally biased region" description="Basic and acidic residues" evidence="1">
    <location>
        <begin position="36"/>
        <end position="60"/>
    </location>
</feature>
<organism evidence="2 3">
    <name type="scientific">Paraconiothyrium brasiliense</name>
    <dbReference type="NCBI Taxonomy" id="300254"/>
    <lineage>
        <taxon>Eukaryota</taxon>
        <taxon>Fungi</taxon>
        <taxon>Dikarya</taxon>
        <taxon>Ascomycota</taxon>
        <taxon>Pezizomycotina</taxon>
        <taxon>Dothideomycetes</taxon>
        <taxon>Pleosporomycetidae</taxon>
        <taxon>Pleosporales</taxon>
        <taxon>Massarineae</taxon>
        <taxon>Didymosphaeriaceae</taxon>
        <taxon>Paraconiothyrium</taxon>
    </lineage>
</organism>
<protein>
    <submittedName>
        <fullName evidence="2">Uncharacterized protein</fullName>
    </submittedName>
</protein>
<feature type="compositionally biased region" description="Polar residues" evidence="1">
    <location>
        <begin position="186"/>
        <end position="197"/>
    </location>
</feature>
<keyword evidence="3" id="KW-1185">Reference proteome</keyword>
<reference evidence="2 3" key="1">
    <citation type="submission" date="2024-02" db="EMBL/GenBank/DDBJ databases">
        <title>De novo assembly and annotation of 12 fungi associated with fruit tree decline syndrome in Ontario, Canada.</title>
        <authorList>
            <person name="Sulman M."/>
            <person name="Ellouze W."/>
            <person name="Ilyukhin E."/>
        </authorList>
    </citation>
    <scope>NUCLEOTIDE SEQUENCE [LARGE SCALE GENOMIC DNA]</scope>
    <source>
        <strain evidence="2 3">M42-189</strain>
    </source>
</reference>
<accession>A0ABR3S1I3</accession>
<sequence length="642" mass="70882">MPLRVPTVRLTQRISPRAFTTTSRAFLNEVGNRSGEQLEQKKQEQLKKQEKGEGHWHEELASQSEAKIAADKDHVKDHDKHMSDLQQETAKKGEKGELSCDETPQTCQQCYRLNLRCSGPLQGSVIIDMTERVTKPRPRGKREVKTSPVVRTKSEKKASPNNKVLIKTEPGTPDHPSSKSALPVASPSSRKPSTVDQVQRNELATKDAIAQIQRYYRLPALYQPSKAVPDALDMAFISHFVHQNNATRKYTPQVPWLTSLPDVHGRASKPAVRLSIRAASMAFYAAVHRDTTILVDSYRWYTLSLNCQRQSLARLPANTIPDAEEILVPIILSIYEAYAGTTTTSMWPHMAAAAKIIELRGPTNCTGITSTLFKIMRVSDAHKAIVFNTPSAFASPRWLDAPFIGQAKSAHQEIADIMLLIPETIAMLEVVPGSLRRFFNQPLPFGAIAEPVVTRINEWLRFLDEWAIRFPYLTKAPIGELVVTTDMTNVSAGVNVTTNGELTLPNSFVAFTAASYQALRLILFLILHKIMPKIASSPSPVAATSPTYPSPPPGSSPAIPHIDEPSLLDSATIAAQNVLDIAKYQETTHQVGGFDVLRTVFPLVIVGNLGPGQKEKDRAVATLTKWGHQRGITGLCTAWLKV</sequence>
<dbReference type="EMBL" id="JAKJXO020000002">
    <property type="protein sequence ID" value="KAL1610515.1"/>
    <property type="molecule type" value="Genomic_DNA"/>
</dbReference>